<dbReference type="CDD" id="cd22744">
    <property type="entry name" value="OTU"/>
    <property type="match status" value="1"/>
</dbReference>
<feature type="compositionally biased region" description="Polar residues" evidence="1">
    <location>
        <begin position="476"/>
        <end position="497"/>
    </location>
</feature>
<feature type="region of interest" description="Disordered" evidence="1">
    <location>
        <begin position="19"/>
        <end position="46"/>
    </location>
</feature>
<feature type="region of interest" description="Disordered" evidence="1">
    <location>
        <begin position="63"/>
        <end position="84"/>
    </location>
</feature>
<dbReference type="PROSITE" id="PS50802">
    <property type="entry name" value="OTU"/>
    <property type="match status" value="1"/>
</dbReference>
<proteinExistence type="predicted"/>
<evidence type="ECO:0000259" key="2">
    <source>
        <dbReference type="PROSITE" id="PS50802"/>
    </source>
</evidence>
<feature type="compositionally biased region" description="Polar residues" evidence="1">
    <location>
        <begin position="275"/>
        <end position="294"/>
    </location>
</feature>
<keyword evidence="4" id="KW-1185">Reference proteome</keyword>
<feature type="compositionally biased region" description="Basic residues" evidence="1">
    <location>
        <begin position="234"/>
        <end position="271"/>
    </location>
</feature>
<sequence>MDSDIDWSDWSDTDLKAISETIDQETEKTETSTTTENSTDTQGTIITSISTTPTAYNAVCNKKKTSTVSDKSSDESDPDDSIPLINVKKNKQRLQKQVRKAILRKWKNIKNLSTGSNLKNKKQRTKDDPDDNIPLINKLKNNAVKRLSTGSNSLRSRQLQKKGHWNDEKSHINFHSKKHYSFRERKEKTEPCLEYTDLTDDSGADDTYKPTKEDVYSSDSISDAESIQSIKLIRKQRKRNYRNKDRKSKGKTLKHIQSKKRKIVAVVKNKKDRSGTGTLQDKQPITSNSQSARASSVIKRSRKIEENRRVVVKYHTIRLNNLLLSNNLKRVPIAADGNCFLKAVLHGLQEGNSYLTVEKMRKDLVEHLQHERAHYNNFLSFDEQLSEEEKKKRYDDYLHDLSHNGHWNSDLADMMPLALSNIYRHPIRVYSSKVANSVYDILPDLGENNSSTDFIKVALVSVTGQEHYDAVEMMDTPNSTNGNSNKTPTRENISSPVSKRGSVITPRKRANYKSPVKKLFRKMKSNPQAWKKIKESITEYMERICKTFFLGALDISQKTVQYALKKKQHGVFVGVDNRGKTSSVNKTPEIDRNFIREHIKSFPTVPSHYTRKDSNRQYLSANLSLKKMFYLYEELCKKKGKKPCKINIYREMFCTEYNLAFHRPKKDQCSICTVYYEKKQRGELDDDDEEQFVRHQRNRESSRDQKTKDKQRAKTDKSFVVSTFDLEAVLPTPCSMVGDLYYKQCLSTYNLSFYSLGDGKGTCYLWDEVNGGRDSNEIGSCILVHINSVAEKNSHLKEITFYSDTCGGQNRNQYVASAMLYALNQHKSIEIINHKFFERGRSEMEADSIHSAVERAKKNT</sequence>
<protein>
    <recommendedName>
        <fullName evidence="2">OTU domain-containing protein</fullName>
    </recommendedName>
</protein>
<feature type="domain" description="OTU" evidence="2">
    <location>
        <begin position="328"/>
        <end position="474"/>
    </location>
</feature>
<dbReference type="InterPro" id="IPR038765">
    <property type="entry name" value="Papain-like_cys_pep_sf"/>
</dbReference>
<feature type="compositionally biased region" description="Basic and acidic residues" evidence="1">
    <location>
        <begin position="698"/>
        <end position="714"/>
    </location>
</feature>
<evidence type="ECO:0000256" key="1">
    <source>
        <dbReference type="SAM" id="MobiDB-lite"/>
    </source>
</evidence>
<dbReference type="PANTHER" id="PTHR10773">
    <property type="entry name" value="DNA-DIRECTED RNA POLYMERASES I, II, AND III SUBUNIT RPABC2"/>
    <property type="match status" value="1"/>
</dbReference>
<reference evidence="3 4" key="1">
    <citation type="submission" date="2020-06" db="EMBL/GenBank/DDBJ databases">
        <authorList>
            <person name="Li R."/>
            <person name="Bekaert M."/>
        </authorList>
    </citation>
    <scope>NUCLEOTIDE SEQUENCE [LARGE SCALE GENOMIC DNA]</scope>
    <source>
        <strain evidence="4">wild</strain>
    </source>
</reference>
<feature type="region of interest" description="Disordered" evidence="1">
    <location>
        <begin position="196"/>
        <end position="220"/>
    </location>
</feature>
<dbReference type="InterPro" id="IPR003323">
    <property type="entry name" value="OTU_dom"/>
</dbReference>
<feature type="compositionally biased region" description="Low complexity" evidence="1">
    <location>
        <begin position="31"/>
        <end position="46"/>
    </location>
</feature>
<dbReference type="PANTHER" id="PTHR10773:SF19">
    <property type="match status" value="1"/>
</dbReference>
<dbReference type="EMBL" id="CACVKT020000961">
    <property type="protein sequence ID" value="CAC5364254.1"/>
    <property type="molecule type" value="Genomic_DNA"/>
</dbReference>
<name>A0A6J8AA16_MYTCO</name>
<gene>
    <name evidence="3" type="ORF">MCOR_5367</name>
</gene>
<dbReference type="SUPFAM" id="SSF54001">
    <property type="entry name" value="Cysteine proteinases"/>
    <property type="match status" value="1"/>
</dbReference>
<dbReference type="Proteomes" id="UP000507470">
    <property type="component" value="Unassembled WGS sequence"/>
</dbReference>
<evidence type="ECO:0000313" key="3">
    <source>
        <dbReference type="EMBL" id="CAC5364254.1"/>
    </source>
</evidence>
<accession>A0A6J8AA16</accession>
<dbReference type="Gene3D" id="3.90.70.80">
    <property type="match status" value="1"/>
</dbReference>
<dbReference type="AlphaFoldDB" id="A0A6J8AA16"/>
<evidence type="ECO:0000313" key="4">
    <source>
        <dbReference type="Proteomes" id="UP000507470"/>
    </source>
</evidence>
<organism evidence="3 4">
    <name type="scientific">Mytilus coruscus</name>
    <name type="common">Sea mussel</name>
    <dbReference type="NCBI Taxonomy" id="42192"/>
    <lineage>
        <taxon>Eukaryota</taxon>
        <taxon>Metazoa</taxon>
        <taxon>Spiralia</taxon>
        <taxon>Lophotrochozoa</taxon>
        <taxon>Mollusca</taxon>
        <taxon>Bivalvia</taxon>
        <taxon>Autobranchia</taxon>
        <taxon>Pteriomorphia</taxon>
        <taxon>Mytilida</taxon>
        <taxon>Mytiloidea</taxon>
        <taxon>Mytilidae</taxon>
        <taxon>Mytilinae</taxon>
        <taxon>Mytilus</taxon>
    </lineage>
</organism>
<feature type="region of interest" description="Disordered" evidence="1">
    <location>
        <begin position="234"/>
        <end position="300"/>
    </location>
</feature>
<dbReference type="OrthoDB" id="6161632at2759"/>
<feature type="region of interest" description="Disordered" evidence="1">
    <location>
        <begin position="686"/>
        <end position="714"/>
    </location>
</feature>
<feature type="region of interest" description="Disordered" evidence="1">
    <location>
        <begin position="113"/>
        <end position="135"/>
    </location>
</feature>
<feature type="region of interest" description="Disordered" evidence="1">
    <location>
        <begin position="473"/>
        <end position="502"/>
    </location>
</feature>
<dbReference type="Pfam" id="PF02338">
    <property type="entry name" value="OTU"/>
    <property type="match status" value="1"/>
</dbReference>
<feature type="compositionally biased region" description="Basic and acidic residues" evidence="1">
    <location>
        <begin position="206"/>
        <end position="215"/>
    </location>
</feature>